<dbReference type="SUPFAM" id="SSF49899">
    <property type="entry name" value="Concanavalin A-like lectins/glucanases"/>
    <property type="match status" value="1"/>
</dbReference>
<evidence type="ECO:0000256" key="5">
    <source>
        <dbReference type="PIRSR" id="PIRSR606710-2"/>
    </source>
</evidence>
<feature type="signal peptide" evidence="7">
    <location>
        <begin position="1"/>
        <end position="21"/>
    </location>
</feature>
<feature type="active site" description="Proton donor" evidence="4">
    <location>
        <position position="197"/>
    </location>
</feature>
<dbReference type="InterPro" id="IPR051795">
    <property type="entry name" value="Glycosyl_Hydrlase_43"/>
</dbReference>
<protein>
    <submittedName>
        <fullName evidence="9">Beta-xylosidase</fullName>
        <ecNumber evidence="9">3.2.1.37</ecNumber>
    </submittedName>
</protein>
<reference evidence="9 10" key="1">
    <citation type="submission" date="2019-02" db="EMBL/GenBank/DDBJ databases">
        <title>Deep-cultivation of Planctomycetes and their phenomic and genomic characterization uncovers novel biology.</title>
        <authorList>
            <person name="Wiegand S."/>
            <person name="Jogler M."/>
            <person name="Boedeker C."/>
            <person name="Pinto D."/>
            <person name="Vollmers J."/>
            <person name="Rivas-Marin E."/>
            <person name="Kohn T."/>
            <person name="Peeters S.H."/>
            <person name="Heuer A."/>
            <person name="Rast P."/>
            <person name="Oberbeckmann S."/>
            <person name="Bunk B."/>
            <person name="Jeske O."/>
            <person name="Meyerdierks A."/>
            <person name="Storesund J.E."/>
            <person name="Kallscheuer N."/>
            <person name="Luecker S."/>
            <person name="Lage O.M."/>
            <person name="Pohl T."/>
            <person name="Merkel B.J."/>
            <person name="Hornburger P."/>
            <person name="Mueller R.-W."/>
            <person name="Bruemmer F."/>
            <person name="Labrenz M."/>
            <person name="Spormann A.M."/>
            <person name="Op den Camp H."/>
            <person name="Overmann J."/>
            <person name="Amann R."/>
            <person name="Jetten M.S.M."/>
            <person name="Mascher T."/>
            <person name="Medema M.H."/>
            <person name="Devos D.P."/>
            <person name="Kaster A.-K."/>
            <person name="Ovreas L."/>
            <person name="Rohde M."/>
            <person name="Galperin M.Y."/>
            <person name="Jogler C."/>
        </authorList>
    </citation>
    <scope>NUCLEOTIDE SEQUENCE [LARGE SCALE GENOMIC DNA]</scope>
    <source>
        <strain evidence="9 10">Pan189</strain>
    </source>
</reference>
<organism evidence="9 10">
    <name type="scientific">Stratiformator vulcanicus</name>
    <dbReference type="NCBI Taxonomy" id="2527980"/>
    <lineage>
        <taxon>Bacteria</taxon>
        <taxon>Pseudomonadati</taxon>
        <taxon>Planctomycetota</taxon>
        <taxon>Planctomycetia</taxon>
        <taxon>Planctomycetales</taxon>
        <taxon>Planctomycetaceae</taxon>
        <taxon>Stratiformator</taxon>
    </lineage>
</organism>
<dbReference type="Gene3D" id="2.115.10.20">
    <property type="entry name" value="Glycosyl hydrolase domain, family 43"/>
    <property type="match status" value="1"/>
</dbReference>
<feature type="chain" id="PRO_5021922910" evidence="7">
    <location>
        <begin position="22"/>
        <end position="499"/>
    </location>
</feature>
<evidence type="ECO:0000256" key="1">
    <source>
        <dbReference type="ARBA" id="ARBA00009865"/>
    </source>
</evidence>
<dbReference type="RefSeq" id="WP_145363952.1">
    <property type="nucleotide sequence ID" value="NZ_CP036268.1"/>
</dbReference>
<keyword evidence="7" id="KW-0732">Signal</keyword>
<feature type="site" description="Important for catalytic activity, responsible for pKa modulation of the active site Glu and correct orientation of both the proton donor and substrate" evidence="5">
    <location>
        <position position="142"/>
    </location>
</feature>
<dbReference type="GO" id="GO:0005975">
    <property type="term" value="P:carbohydrate metabolic process"/>
    <property type="evidence" value="ECO:0007669"/>
    <property type="project" value="InterPro"/>
</dbReference>
<name>A0A517R1X0_9PLAN</name>
<keyword evidence="2 6" id="KW-0378">Hydrolase</keyword>
<keyword evidence="10" id="KW-1185">Reference proteome</keyword>
<dbReference type="InterPro" id="IPR006710">
    <property type="entry name" value="Glyco_hydro_43"/>
</dbReference>
<dbReference type="PANTHER" id="PTHR42812">
    <property type="entry name" value="BETA-XYLOSIDASE"/>
    <property type="match status" value="1"/>
</dbReference>
<dbReference type="GO" id="GO:0009044">
    <property type="term" value="F:xylan 1,4-beta-xylosidase activity"/>
    <property type="evidence" value="ECO:0007669"/>
    <property type="project" value="UniProtKB-EC"/>
</dbReference>
<dbReference type="Pfam" id="PF17851">
    <property type="entry name" value="GH43_C2"/>
    <property type="match status" value="1"/>
</dbReference>
<feature type="domain" description="Beta-xylosidase C-terminal Concanavalin A-like" evidence="8">
    <location>
        <begin position="324"/>
        <end position="493"/>
    </location>
</feature>
<dbReference type="Gene3D" id="2.60.120.200">
    <property type="match status" value="1"/>
</dbReference>
<proteinExistence type="inferred from homology"/>
<evidence type="ECO:0000256" key="2">
    <source>
        <dbReference type="ARBA" id="ARBA00022801"/>
    </source>
</evidence>
<evidence type="ECO:0000256" key="7">
    <source>
        <dbReference type="SAM" id="SignalP"/>
    </source>
</evidence>
<gene>
    <name evidence="9" type="primary">xynB</name>
    <name evidence="9" type="ORF">Pan189_22510</name>
</gene>
<comment type="similarity">
    <text evidence="1 6">Belongs to the glycosyl hydrolase 43 family.</text>
</comment>
<dbReference type="EC" id="3.2.1.37" evidence="9"/>
<dbReference type="Proteomes" id="UP000317318">
    <property type="component" value="Chromosome"/>
</dbReference>
<keyword evidence="3 6" id="KW-0326">Glycosidase</keyword>
<dbReference type="PANTHER" id="PTHR42812:SF2">
    <property type="entry name" value="XYLOSIDASE_ARABINOSIDASE"/>
    <property type="match status" value="1"/>
</dbReference>
<evidence type="ECO:0000256" key="6">
    <source>
        <dbReference type="RuleBase" id="RU361187"/>
    </source>
</evidence>
<evidence type="ECO:0000313" key="10">
    <source>
        <dbReference type="Proteomes" id="UP000317318"/>
    </source>
</evidence>
<dbReference type="InterPro" id="IPR013320">
    <property type="entry name" value="ConA-like_dom_sf"/>
</dbReference>
<evidence type="ECO:0000256" key="4">
    <source>
        <dbReference type="PIRSR" id="PIRSR606710-1"/>
    </source>
</evidence>
<feature type="active site" description="Proton acceptor" evidence="4">
    <location>
        <position position="45"/>
    </location>
</feature>
<accession>A0A517R1X0</accession>
<dbReference type="InterPro" id="IPR023296">
    <property type="entry name" value="Glyco_hydro_beta-prop_sf"/>
</dbReference>
<dbReference type="CDD" id="cd09002">
    <property type="entry name" value="GH43_XYL-like"/>
    <property type="match status" value="1"/>
</dbReference>
<evidence type="ECO:0000313" key="9">
    <source>
        <dbReference type="EMBL" id="QDT37868.1"/>
    </source>
</evidence>
<dbReference type="EMBL" id="CP036268">
    <property type="protein sequence ID" value="QDT37868.1"/>
    <property type="molecule type" value="Genomic_DNA"/>
</dbReference>
<dbReference type="InterPro" id="IPR041542">
    <property type="entry name" value="GH43_C2"/>
</dbReference>
<dbReference type="OrthoDB" id="9762066at2"/>
<dbReference type="KEGG" id="svp:Pan189_22510"/>
<sequence length="499" mass="56680" precursor="true">MAITRLLCVAVVISTVVAAMHATSADEIQVRPTEARPILLGNWADPTVLKDGEDYYMTHSSFNFEPGLLIWHSKNLRDWKPLTHALQRADGSVWAPELVKHEGTYYLYYPLTDSVWDIFVTTATDPAGPWSEPKRVFDKLIDPGHVVAPDGSRYLMLNDGKYVRLSDDGTRATTELKSFYNGWKIPLDWTIECECLESPKFTKHDGWYHLTSAMGGTGGPSTSHMIVAARSRTPLGPWEESPYNPIVRTWDRTEAWWSKGHGTPVEGPGGHWWMMLHGFKNGQRTLGRATLVEPLEWTDDGWYRVPDEWPEESLPWRAVEVDPSDEFESEQPGIFWQFHRKWEHDRINVSDGELTLKGRGADPGRSRPLCSYTFDEAYEIETELRVGGSGTAGIILFASPGSLIGMQVDRNGSVSRIQKGFRKPNRVQSVETPQDFLTLRIVNDRQDVSFWVKNADGDWKNLWPSAEVSKGGTLRPALFATGESTAKFKYYRYRPLRRE</sequence>
<dbReference type="SUPFAM" id="SSF75005">
    <property type="entry name" value="Arabinanase/levansucrase/invertase"/>
    <property type="match status" value="1"/>
</dbReference>
<evidence type="ECO:0000256" key="3">
    <source>
        <dbReference type="ARBA" id="ARBA00023295"/>
    </source>
</evidence>
<dbReference type="AlphaFoldDB" id="A0A517R1X0"/>
<evidence type="ECO:0000259" key="8">
    <source>
        <dbReference type="Pfam" id="PF17851"/>
    </source>
</evidence>
<dbReference type="Pfam" id="PF04616">
    <property type="entry name" value="Glyco_hydro_43"/>
    <property type="match status" value="1"/>
</dbReference>